<keyword evidence="4" id="KW-1185">Reference proteome</keyword>
<dbReference type="InterPro" id="IPR005105">
    <property type="entry name" value="GlnD_Uridyltrans_N"/>
</dbReference>
<keyword evidence="3" id="KW-0418">Kinase</keyword>
<dbReference type="CDD" id="cd02205">
    <property type="entry name" value="CBS_pair_SF"/>
    <property type="match status" value="1"/>
</dbReference>
<proteinExistence type="predicted"/>
<dbReference type="Pfam" id="PF03445">
    <property type="entry name" value="DUF294"/>
    <property type="match status" value="1"/>
</dbReference>
<dbReference type="SUPFAM" id="SSF54631">
    <property type="entry name" value="CBS-domain pair"/>
    <property type="match status" value="1"/>
</dbReference>
<protein>
    <submittedName>
        <fullName evidence="3">Histidine kinase</fullName>
    </submittedName>
</protein>
<dbReference type="InterPro" id="IPR046342">
    <property type="entry name" value="CBS_dom_sf"/>
</dbReference>
<name>A0A7K3LRJ5_9ACTN</name>
<dbReference type="Proteomes" id="UP000466307">
    <property type="component" value="Unassembled WGS sequence"/>
</dbReference>
<reference evidence="3 4" key="1">
    <citation type="submission" date="2020-01" db="EMBL/GenBank/DDBJ databases">
        <title>Investigation of new actinobacteria for the biodesulphurisation of diesel fuel.</title>
        <authorList>
            <person name="Athi Narayanan S.M."/>
        </authorList>
    </citation>
    <scope>NUCLEOTIDE SEQUENCE [LARGE SCALE GENOMIC DNA]</scope>
    <source>
        <strain evidence="3 4">213E</strain>
    </source>
</reference>
<accession>A0A7K3LRJ5</accession>
<evidence type="ECO:0000313" key="4">
    <source>
        <dbReference type="Proteomes" id="UP000466307"/>
    </source>
</evidence>
<dbReference type="Pfam" id="PF10335">
    <property type="entry name" value="DUF294_C"/>
    <property type="match status" value="1"/>
</dbReference>
<dbReference type="Pfam" id="PF00571">
    <property type="entry name" value="CBS"/>
    <property type="match status" value="1"/>
</dbReference>
<dbReference type="EMBL" id="JAADZU010000049">
    <property type="protein sequence ID" value="NDK90884.1"/>
    <property type="molecule type" value="Genomic_DNA"/>
</dbReference>
<keyword evidence="3" id="KW-0808">Transferase</keyword>
<dbReference type="RefSeq" id="WP_157079581.1">
    <property type="nucleotide sequence ID" value="NZ_JAADZU010000049.1"/>
</dbReference>
<evidence type="ECO:0000256" key="1">
    <source>
        <dbReference type="PROSITE-ProRule" id="PRU00703"/>
    </source>
</evidence>
<dbReference type="InterPro" id="IPR018490">
    <property type="entry name" value="cNMP-bd_dom_sf"/>
</dbReference>
<gene>
    <name evidence="3" type="ORF">GYA93_15025</name>
</gene>
<comment type="caution">
    <text evidence="3">The sequence shown here is derived from an EMBL/GenBank/DDBJ whole genome shotgun (WGS) entry which is preliminary data.</text>
</comment>
<evidence type="ECO:0000259" key="2">
    <source>
        <dbReference type="PROSITE" id="PS51371"/>
    </source>
</evidence>
<dbReference type="GO" id="GO:0016301">
    <property type="term" value="F:kinase activity"/>
    <property type="evidence" value="ECO:0007669"/>
    <property type="project" value="UniProtKB-KW"/>
</dbReference>
<keyword evidence="1" id="KW-0129">CBS domain</keyword>
<dbReference type="InterPro" id="IPR000644">
    <property type="entry name" value="CBS_dom"/>
</dbReference>
<dbReference type="Gene3D" id="3.10.580.10">
    <property type="entry name" value="CBS-domain"/>
    <property type="match status" value="1"/>
</dbReference>
<dbReference type="PROSITE" id="PS51371">
    <property type="entry name" value="CBS"/>
    <property type="match status" value="1"/>
</dbReference>
<dbReference type="AlphaFoldDB" id="A0A7K3LRJ5"/>
<organism evidence="3 4">
    <name type="scientific">Gordonia desulfuricans</name>
    <dbReference type="NCBI Taxonomy" id="89051"/>
    <lineage>
        <taxon>Bacteria</taxon>
        <taxon>Bacillati</taxon>
        <taxon>Actinomycetota</taxon>
        <taxon>Actinomycetes</taxon>
        <taxon>Mycobacteriales</taxon>
        <taxon>Gordoniaceae</taxon>
        <taxon>Gordonia</taxon>
    </lineage>
</organism>
<dbReference type="GO" id="GO:0008773">
    <property type="term" value="F:[protein-PII] uridylyltransferase activity"/>
    <property type="evidence" value="ECO:0007669"/>
    <property type="project" value="InterPro"/>
</dbReference>
<dbReference type="SUPFAM" id="SSF51206">
    <property type="entry name" value="cAMP-binding domain-like"/>
    <property type="match status" value="1"/>
</dbReference>
<dbReference type="InterPro" id="IPR018821">
    <property type="entry name" value="DUF294_put_nucleoTrafse_sb-bd"/>
</dbReference>
<sequence length="666" mass="70964">MSEKNRPKTDRERRPWLYARVPERPLFGEPAQPLRILDRDTHADPTPYVRVDLVRFLRSHAPFDSLPPDTVARMLVDVGDETEPAGAVLVDGFTEPTDVVVAVISGRVGLQESTATDGFSEVLGPGAVFGVSPGPGGELRGPRAVVVEKARICRIPGDAARRALRGRSSTGIPGLAMRLSVPRRRGMLPGGTGLVGDLLVDNPPILDAHTTIRAAASAMATRGGPVCYRAANGAVRIVTDADLRDRIAAGGATDAPITEIGAAPTISVTTDFPVSDVITRILDHPAADHSTDVVAVVDPDGTLRGLLTPRELLATRVDEVTLLRAELASAATVDELQDLTRRWPQLMADLVRRGRATQEITAAGSSLLQTSLRRAIILTEAAHPDLAWDAVTWMCLGSVSRREVVPSSDVESAVILDDTVDATMRTRLAAAFGEVDTILAGGGIAPDDNGVRASAPLFARTRSEWGSAAAAWTDAPLENRGMLFTALLFDARPLTGDSSVSLGPSLFGDLRTRPDTVRSLLAESLSTRSRLRSVRDVLTRRAGVFDIKSHALTPLINLARWAAISVGATEVDTRSRLRAAAASPLLGEADSATLLEVLDVLQRVRLTYQVALLDRGEQPTDLITMSRLSPIDRSLIAQSVREIAAVQRRMAGLSALVGAGDLTTTD</sequence>
<feature type="domain" description="CBS" evidence="2">
    <location>
        <begin position="257"/>
        <end position="322"/>
    </location>
</feature>
<evidence type="ECO:0000313" key="3">
    <source>
        <dbReference type="EMBL" id="NDK90884.1"/>
    </source>
</evidence>